<accession>A0A4Y2CJ34</accession>
<protein>
    <submittedName>
        <fullName evidence="1">Uncharacterized protein</fullName>
    </submittedName>
</protein>
<reference evidence="1 2" key="1">
    <citation type="journal article" date="2019" name="Sci. Rep.">
        <title>Orb-weaving spider Araneus ventricosus genome elucidates the spidroin gene catalogue.</title>
        <authorList>
            <person name="Kono N."/>
            <person name="Nakamura H."/>
            <person name="Ohtoshi R."/>
            <person name="Moran D.A.P."/>
            <person name="Shinohara A."/>
            <person name="Yoshida Y."/>
            <person name="Fujiwara M."/>
            <person name="Mori M."/>
            <person name="Tomita M."/>
            <person name="Arakawa K."/>
        </authorList>
    </citation>
    <scope>NUCLEOTIDE SEQUENCE [LARGE SCALE GENOMIC DNA]</scope>
</reference>
<dbReference type="EMBL" id="BGPR01000201">
    <property type="protein sequence ID" value="GBM04353.1"/>
    <property type="molecule type" value="Genomic_DNA"/>
</dbReference>
<keyword evidence="2" id="KW-1185">Reference proteome</keyword>
<dbReference type="AlphaFoldDB" id="A0A4Y2CJ34"/>
<sequence>MFYTYPHKKKSKGFMSMWPRYWACSSNLTPEEFFHVKHFSLPNSSVAMLHLAGKCYWVASPLFEEMRKIKAYSGNCQSGQLLRKKKKMPYNSFVVLEQARDSP</sequence>
<evidence type="ECO:0000313" key="2">
    <source>
        <dbReference type="Proteomes" id="UP000499080"/>
    </source>
</evidence>
<name>A0A4Y2CJ34_ARAVE</name>
<dbReference type="Proteomes" id="UP000499080">
    <property type="component" value="Unassembled WGS sequence"/>
</dbReference>
<gene>
    <name evidence="1" type="ORF">AVEN_146219_1</name>
</gene>
<proteinExistence type="predicted"/>
<comment type="caution">
    <text evidence="1">The sequence shown here is derived from an EMBL/GenBank/DDBJ whole genome shotgun (WGS) entry which is preliminary data.</text>
</comment>
<organism evidence="1 2">
    <name type="scientific">Araneus ventricosus</name>
    <name type="common">Orbweaver spider</name>
    <name type="synonym">Epeira ventricosa</name>
    <dbReference type="NCBI Taxonomy" id="182803"/>
    <lineage>
        <taxon>Eukaryota</taxon>
        <taxon>Metazoa</taxon>
        <taxon>Ecdysozoa</taxon>
        <taxon>Arthropoda</taxon>
        <taxon>Chelicerata</taxon>
        <taxon>Arachnida</taxon>
        <taxon>Araneae</taxon>
        <taxon>Araneomorphae</taxon>
        <taxon>Entelegynae</taxon>
        <taxon>Araneoidea</taxon>
        <taxon>Araneidae</taxon>
        <taxon>Araneus</taxon>
    </lineage>
</organism>
<evidence type="ECO:0000313" key="1">
    <source>
        <dbReference type="EMBL" id="GBM04353.1"/>
    </source>
</evidence>